<dbReference type="GO" id="GO:0140359">
    <property type="term" value="F:ABC-type transporter activity"/>
    <property type="evidence" value="ECO:0007669"/>
    <property type="project" value="InterPro"/>
</dbReference>
<name>A0A175JFB6_ENTHI</name>
<feature type="transmembrane region" description="Helical" evidence="11">
    <location>
        <begin position="934"/>
        <end position="952"/>
    </location>
</feature>
<dbReference type="InterPro" id="IPR050173">
    <property type="entry name" value="ABC_transporter_C-like"/>
</dbReference>
<dbReference type="InterPro" id="IPR003439">
    <property type="entry name" value="ABC_transporter-like_ATP-bd"/>
</dbReference>
<keyword evidence="4 11" id="KW-0812">Transmembrane</keyword>
<dbReference type="PROSITE" id="PS50893">
    <property type="entry name" value="ABC_TRANSPORTER_2"/>
    <property type="match status" value="2"/>
</dbReference>
<dbReference type="VEuPathDB" id="AmoebaDB:EHI7A_038990"/>
<feature type="region of interest" description="Disordered" evidence="10">
    <location>
        <begin position="1279"/>
        <end position="1358"/>
    </location>
</feature>
<dbReference type="Proteomes" id="UP000078387">
    <property type="component" value="Unassembled WGS sequence"/>
</dbReference>
<dbReference type="InterPro" id="IPR011527">
    <property type="entry name" value="ABC1_TM_dom"/>
</dbReference>
<accession>A0A175JFB6</accession>
<feature type="compositionally biased region" description="Low complexity" evidence="10">
    <location>
        <begin position="1"/>
        <end position="11"/>
    </location>
</feature>
<keyword evidence="8 11" id="KW-1133">Transmembrane helix</keyword>
<feature type="transmembrane region" description="Helical" evidence="11">
    <location>
        <begin position="329"/>
        <end position="358"/>
    </location>
</feature>
<dbReference type="eggNOG" id="KOG0054">
    <property type="taxonomic scope" value="Eukaryota"/>
</dbReference>
<feature type="domain" description="ABC transmembrane type-1" evidence="13">
    <location>
        <begin position="715"/>
        <end position="987"/>
    </location>
</feature>
<feature type="domain" description="ABC transporter" evidence="12">
    <location>
        <begin position="431"/>
        <end position="652"/>
    </location>
</feature>
<dbReference type="VEuPathDB" id="AmoebaDB:KM1_255390"/>
<feature type="region of interest" description="Disordered" evidence="10">
    <location>
        <begin position="1"/>
        <end position="26"/>
    </location>
</feature>
<reference evidence="14 15" key="1">
    <citation type="submission" date="2016-05" db="EMBL/GenBank/DDBJ databases">
        <title>First whole genome sequencing of Entamoeba histolytica HM1:IMSS-clone-6.</title>
        <authorList>
            <person name="Mukherjee Avik.K."/>
            <person name="Izumyama S."/>
            <person name="Nakada-Tsukui K."/>
            <person name="Nozaki T."/>
        </authorList>
    </citation>
    <scope>NUCLEOTIDE SEQUENCE [LARGE SCALE GENOMIC DNA]</scope>
    <source>
        <strain evidence="14 15">HM1:IMSS clone 6</strain>
    </source>
</reference>
<gene>
    <name evidence="14" type="ORF">CL6EHI_178580</name>
</gene>
<dbReference type="VEuPathDB" id="AmoebaDB:KM1_255400"/>
<feature type="domain" description="ABC transporter" evidence="12">
    <location>
        <begin position="1028"/>
        <end position="1255"/>
    </location>
</feature>
<dbReference type="GO" id="GO:0016020">
    <property type="term" value="C:membrane"/>
    <property type="evidence" value="ECO:0007669"/>
    <property type="project" value="UniProtKB-SubCell"/>
</dbReference>
<evidence type="ECO:0000259" key="12">
    <source>
        <dbReference type="PROSITE" id="PS50893"/>
    </source>
</evidence>
<dbReference type="CDD" id="cd18579">
    <property type="entry name" value="ABC_6TM_ABCC_D1"/>
    <property type="match status" value="1"/>
</dbReference>
<evidence type="ECO:0000313" key="14">
    <source>
        <dbReference type="EMBL" id="GAT92379.1"/>
    </source>
</evidence>
<evidence type="ECO:0000259" key="13">
    <source>
        <dbReference type="PROSITE" id="PS50929"/>
    </source>
</evidence>
<evidence type="ECO:0000256" key="9">
    <source>
        <dbReference type="ARBA" id="ARBA00023136"/>
    </source>
</evidence>
<dbReference type="Gene3D" id="1.20.1560.10">
    <property type="entry name" value="ABC transporter type 1, transmembrane domain"/>
    <property type="match status" value="2"/>
</dbReference>
<dbReference type="EMBL" id="BDEQ01000001">
    <property type="protein sequence ID" value="GAT92379.1"/>
    <property type="molecule type" value="Genomic_DNA"/>
</dbReference>
<feature type="transmembrane region" description="Helical" evidence="11">
    <location>
        <begin position="156"/>
        <end position="179"/>
    </location>
</feature>
<evidence type="ECO:0000313" key="15">
    <source>
        <dbReference type="Proteomes" id="UP000078387"/>
    </source>
</evidence>
<evidence type="ECO:0000256" key="11">
    <source>
        <dbReference type="SAM" id="Phobius"/>
    </source>
</evidence>
<dbReference type="CDD" id="cd03244">
    <property type="entry name" value="ABCC_MRP_domain2"/>
    <property type="match status" value="1"/>
</dbReference>
<comment type="subcellular location">
    <subcellularLocation>
        <location evidence="1">Membrane</location>
        <topology evidence="1">Multi-pass membrane protein</topology>
    </subcellularLocation>
</comment>
<evidence type="ECO:0000256" key="10">
    <source>
        <dbReference type="SAM" id="MobiDB-lite"/>
    </source>
</evidence>
<dbReference type="CDD" id="cd03250">
    <property type="entry name" value="ABCC_MRP_domain1"/>
    <property type="match status" value="1"/>
</dbReference>
<dbReference type="InterPro" id="IPR003593">
    <property type="entry name" value="AAA+_ATPase"/>
</dbReference>
<dbReference type="VEuPathDB" id="AmoebaDB:KM1_326080"/>
<dbReference type="SUPFAM" id="SSF52540">
    <property type="entry name" value="P-loop containing nucleoside triphosphate hydrolases"/>
    <property type="match status" value="2"/>
</dbReference>
<dbReference type="InterPro" id="IPR027417">
    <property type="entry name" value="P-loop_NTPase"/>
</dbReference>
<dbReference type="SUPFAM" id="SSF90123">
    <property type="entry name" value="ABC transporter transmembrane region"/>
    <property type="match status" value="2"/>
</dbReference>
<dbReference type="VEuPathDB" id="AmoebaDB:EHI_178580"/>
<dbReference type="VEuPathDB" id="AmoebaDB:EHI5A_201880"/>
<dbReference type="GO" id="GO:0016887">
    <property type="term" value="F:ATP hydrolysis activity"/>
    <property type="evidence" value="ECO:0007669"/>
    <property type="project" value="InterPro"/>
</dbReference>
<evidence type="ECO:0000256" key="4">
    <source>
        <dbReference type="ARBA" id="ARBA00022692"/>
    </source>
</evidence>
<organism evidence="14 15">
    <name type="scientific">Entamoeba histolytica</name>
    <dbReference type="NCBI Taxonomy" id="5759"/>
    <lineage>
        <taxon>Eukaryota</taxon>
        <taxon>Amoebozoa</taxon>
        <taxon>Evosea</taxon>
        <taxon>Archamoebae</taxon>
        <taxon>Mastigamoebida</taxon>
        <taxon>Entamoebidae</taxon>
        <taxon>Entamoeba</taxon>
    </lineage>
</organism>
<evidence type="ECO:0000256" key="1">
    <source>
        <dbReference type="ARBA" id="ARBA00004141"/>
    </source>
</evidence>
<dbReference type="InterPro" id="IPR044746">
    <property type="entry name" value="ABCC_6TM_D1"/>
</dbReference>
<dbReference type="Pfam" id="PF00005">
    <property type="entry name" value="ABC_tran"/>
    <property type="match status" value="2"/>
</dbReference>
<keyword evidence="5" id="KW-0677">Repeat</keyword>
<keyword evidence="6" id="KW-0547">Nucleotide-binding</keyword>
<keyword evidence="3" id="KW-0813">Transport</keyword>
<dbReference type="FunFam" id="3.40.50.300:FF:001712">
    <property type="entry name" value="ATP-binding cassette protein putative"/>
    <property type="match status" value="1"/>
</dbReference>
<protein>
    <submittedName>
        <fullName evidence="14">ATP-binding cassette protein putative</fullName>
    </submittedName>
</protein>
<feature type="compositionally biased region" description="Basic and acidic residues" evidence="10">
    <location>
        <begin position="12"/>
        <end position="26"/>
    </location>
</feature>
<feature type="transmembrane region" description="Helical" evidence="11">
    <location>
        <begin position="825"/>
        <end position="843"/>
    </location>
</feature>
<dbReference type="FunFam" id="3.40.50.300:FF:002696">
    <property type="entry name" value="ATP-binding cassette protein, putative"/>
    <property type="match status" value="1"/>
</dbReference>
<dbReference type="PANTHER" id="PTHR24223:SF456">
    <property type="entry name" value="MULTIDRUG RESISTANCE-ASSOCIATED PROTEIN LETHAL(2)03659"/>
    <property type="match status" value="1"/>
</dbReference>
<dbReference type="Gene3D" id="3.40.50.300">
    <property type="entry name" value="P-loop containing nucleotide triphosphate hydrolases"/>
    <property type="match status" value="2"/>
</dbReference>
<dbReference type="CDD" id="cd18580">
    <property type="entry name" value="ABC_6TM_ABCC_D2"/>
    <property type="match status" value="1"/>
</dbReference>
<feature type="transmembrane region" description="Helical" evidence="11">
    <location>
        <begin position="747"/>
        <end position="771"/>
    </location>
</feature>
<feature type="transmembrane region" description="Helical" evidence="11">
    <location>
        <begin position="704"/>
        <end position="727"/>
    </location>
</feature>
<dbReference type="PROSITE" id="PS00211">
    <property type="entry name" value="ABC_TRANSPORTER_1"/>
    <property type="match status" value="2"/>
</dbReference>
<feature type="compositionally biased region" description="Basic and acidic residues" evidence="10">
    <location>
        <begin position="1279"/>
        <end position="1300"/>
    </location>
</feature>
<evidence type="ECO:0000256" key="2">
    <source>
        <dbReference type="ARBA" id="ARBA00009726"/>
    </source>
</evidence>
<sequence>MSSLSSSSHSEISQKEEKEIELRENKEIEERVEGTYEIEEIEEVKKKHPSIFNLIFFRRSFPQIIKGRKGSLNVEDIGQMPSNLNIEKSYDTLLKTWEKETQKKNPSLIRAVIKREWWPFLLSFIAITISQIAMLMFPLMLQFIVAWVKEDEPKKWLGFVYCGIILITQMIDSFGYEFCCKWIFTLSMRVRNGLIGLIFEKALKLNSAGIEDTGKLVNLMSNDAQVLVEGLPSVILGGAAPLMFILVYIALGIIVKIWCLVPLGVMAIFLILNGMFGKGIGIFYDKFVHHKDRRLGFFGEIIRNIKFIKYNSWEESMKKRLNKLRNTELIRLVSFGMFKGALITLMVEIGPTMSFAMFLTMVLTEQEFKIETVYSCMAIFNCIKLPFQSFGYLIACLTTIKVSLTRIKNFLLTPELKPIPISTKPDSEYAIEMNDVCYKFPDGETAFSCDELKIKKGELVCVLGSVGSGKSSFVLSILNELEKSEGECIINGSVTYGSQTAWLMNTTVRENICFLSPYKKEHYDESTHNACLTRDLQILRGGDMYEVAERGANLSGGQRQRISIARALYNAKDIVIFDDPLSAVDFQVGSFIFEHAIEKQLANKTRIVVTNQTYFIDKADRIIVIENKKIAFNGSIEELRNSTLEASQFVKTVSAKKKDNNKKEEQKQETTPQDVCETVMEEEHRERGRVAWSVYGKYLRFGGILFFLICMIPFIMRTGALVCYNYFISQWSNGIDDSHLQGDTKWFYAHCYAYASEFILMYITITAMILFGASASKFLHMDLIKRIFKTKLGFFDVTPLGRIVNYFSRDFHLIDSKIPSQIDQFIGQCCSLLATFIIIFMASYILIPIVVIVIVVFLIFHTFFIKASIEMQRLEGLTRSPIFIHFDQTLLGLATIRTSNGQETFLNALIKKMKNNTLSYYTLQMAKIWYSQRLEWMGFTISTLTVLILVILKCWFNVDTGMASVALMNVTSIPASICIFAQNIVELEITMQSTERVLQLQNIPVEETKEVIQNYQEIPEDWPKEGKIELKGYQFRYREGLPLVLKGVDAVINDKEKIGIVGRTGSGKSTMMAGLFRIEEPAGGSILVDGIDTTTIPMHTLRSRMCILPQEATMFSGTIRENLDPTFQKSDEEMKHVLELVNVNKELDYIVTENGENFSLGERQMICMARALLKGAKILIMDEATASIDIQTDIMIQEMVRKNFKKCTTLTIAHRLHSIMDSNRVMVFDDGHLMEMDTPINLIEQETTIFNNLVQQSGCAEELKRLAKGEASIAETLKAEDAKKKKQENESSDSTEKPTELIDLNTPSASPMPLDGTVTNKDKSPLLNLNTPTVSPLPQHVNDKSESVSEGSNNSSSE</sequence>
<comment type="similarity">
    <text evidence="2">Belongs to the ABC transporter superfamily. ABCC family. Conjugate transporter (TC 3.A.1.208) subfamily.</text>
</comment>
<proteinExistence type="inferred from homology"/>
<dbReference type="SMART" id="SM00382">
    <property type="entry name" value="AAA"/>
    <property type="match status" value="2"/>
</dbReference>
<dbReference type="Pfam" id="PF00664">
    <property type="entry name" value="ABC_membrane"/>
    <property type="match status" value="2"/>
</dbReference>
<evidence type="ECO:0000256" key="5">
    <source>
        <dbReference type="ARBA" id="ARBA00022737"/>
    </source>
</evidence>
<feature type="transmembrane region" description="Helical" evidence="11">
    <location>
        <begin position="234"/>
        <end position="255"/>
    </location>
</feature>
<dbReference type="PANTHER" id="PTHR24223">
    <property type="entry name" value="ATP-BINDING CASSETTE SUB-FAMILY C"/>
    <property type="match status" value="1"/>
</dbReference>
<feature type="transmembrane region" description="Helical" evidence="11">
    <location>
        <begin position="120"/>
        <end position="144"/>
    </location>
</feature>
<feature type="compositionally biased region" description="Low complexity" evidence="10">
    <location>
        <begin position="1348"/>
        <end position="1358"/>
    </location>
</feature>
<dbReference type="FunFam" id="1.20.1560.10:FF:000149">
    <property type="entry name" value="ATP-binding cassette protein, putative"/>
    <property type="match status" value="1"/>
</dbReference>
<comment type="caution">
    <text evidence="14">The sequence shown here is derived from an EMBL/GenBank/DDBJ whole genome shotgun (WGS) entry which is preliminary data.</text>
</comment>
<dbReference type="InterPro" id="IPR017871">
    <property type="entry name" value="ABC_transporter-like_CS"/>
</dbReference>
<dbReference type="VEuPathDB" id="AmoebaDB:EHI5A_267090"/>
<evidence type="ECO:0000256" key="8">
    <source>
        <dbReference type="ARBA" id="ARBA00022989"/>
    </source>
</evidence>
<feature type="transmembrane region" description="Helical" evidence="11">
    <location>
        <begin position="261"/>
        <end position="284"/>
    </location>
</feature>
<evidence type="ECO:0000256" key="7">
    <source>
        <dbReference type="ARBA" id="ARBA00022840"/>
    </source>
</evidence>
<dbReference type="InterPro" id="IPR036640">
    <property type="entry name" value="ABC1_TM_sf"/>
</dbReference>
<feature type="transmembrane region" description="Helical" evidence="11">
    <location>
        <begin position="378"/>
        <end position="400"/>
    </location>
</feature>
<dbReference type="FunFam" id="1.20.1560.10:FF:000148">
    <property type="entry name" value="ATP-binding cassette protein putative"/>
    <property type="match status" value="1"/>
</dbReference>
<dbReference type="GO" id="GO:0005524">
    <property type="term" value="F:ATP binding"/>
    <property type="evidence" value="ECO:0007669"/>
    <property type="project" value="UniProtKB-KW"/>
</dbReference>
<evidence type="ECO:0000256" key="3">
    <source>
        <dbReference type="ARBA" id="ARBA00022448"/>
    </source>
</evidence>
<keyword evidence="7 14" id="KW-0067">ATP-binding</keyword>
<dbReference type="PROSITE" id="PS50929">
    <property type="entry name" value="ABC_TM1F"/>
    <property type="match status" value="2"/>
</dbReference>
<feature type="domain" description="ABC transmembrane type-1" evidence="13">
    <location>
        <begin position="121"/>
        <end position="381"/>
    </location>
</feature>
<evidence type="ECO:0000256" key="6">
    <source>
        <dbReference type="ARBA" id="ARBA00022741"/>
    </source>
</evidence>
<dbReference type="VEuPathDB" id="AmoebaDB:EHI8A_037850"/>
<keyword evidence="9 11" id="KW-0472">Membrane</keyword>
<feature type="compositionally biased region" description="Polar residues" evidence="10">
    <location>
        <begin position="1327"/>
        <end position="1336"/>
    </location>
</feature>
<dbReference type="InterPro" id="IPR044726">
    <property type="entry name" value="ABCC_6TM_D2"/>
</dbReference>